<reference evidence="2 3" key="1">
    <citation type="submission" date="2018-05" db="EMBL/GenBank/DDBJ databases">
        <title>Draft genome of Methanospirillum stamsii Pt1.</title>
        <authorList>
            <person name="Dueholm M.S."/>
            <person name="Nielsen P.H."/>
            <person name="Bakmann L.F."/>
            <person name="Otzen D.E."/>
        </authorList>
    </citation>
    <scope>NUCLEOTIDE SEQUENCE [LARGE SCALE GENOMIC DNA]</scope>
    <source>
        <strain evidence="2 3">Pt1</strain>
    </source>
</reference>
<evidence type="ECO:0000256" key="1">
    <source>
        <dbReference type="SAM" id="Phobius"/>
    </source>
</evidence>
<comment type="caution">
    <text evidence="2">The sequence shown here is derived from an EMBL/GenBank/DDBJ whole genome shotgun (WGS) entry which is preliminary data.</text>
</comment>
<sequence>MNDAAFILYLILNVIALAVFGIDKYRAVSDKYRIPEKRLLTAAFFGPVGAYAGMRIFRHKIRKPLFSILIPLFILVHAGIYGLMISGYLHS</sequence>
<evidence type="ECO:0000313" key="3">
    <source>
        <dbReference type="Proteomes" id="UP000245934"/>
    </source>
</evidence>
<dbReference type="AlphaFoldDB" id="A0A2V2N6D6"/>
<keyword evidence="1" id="KW-1133">Transmembrane helix</keyword>
<protein>
    <submittedName>
        <fullName evidence="2">DUF1294 domain-containing protein</fullName>
    </submittedName>
</protein>
<gene>
    <name evidence="2" type="ORF">DLD82_14970</name>
</gene>
<dbReference type="Pfam" id="PF06961">
    <property type="entry name" value="DUF1294"/>
    <property type="match status" value="1"/>
</dbReference>
<keyword evidence="1" id="KW-0472">Membrane</keyword>
<name>A0A2V2N6D6_9EURY</name>
<proteinExistence type="predicted"/>
<dbReference type="Proteomes" id="UP000245934">
    <property type="component" value="Unassembled WGS sequence"/>
</dbReference>
<accession>A0A2V2N6D6</accession>
<evidence type="ECO:0000313" key="2">
    <source>
        <dbReference type="EMBL" id="PWR70853.1"/>
    </source>
</evidence>
<dbReference type="InterPro" id="IPR010718">
    <property type="entry name" value="DUF1294"/>
</dbReference>
<dbReference type="EMBL" id="QGMZ01000039">
    <property type="protein sequence ID" value="PWR70853.1"/>
    <property type="molecule type" value="Genomic_DNA"/>
</dbReference>
<organism evidence="2 3">
    <name type="scientific">Methanospirillum stamsii</name>
    <dbReference type="NCBI Taxonomy" id="1277351"/>
    <lineage>
        <taxon>Archaea</taxon>
        <taxon>Methanobacteriati</taxon>
        <taxon>Methanobacteriota</taxon>
        <taxon>Stenosarchaea group</taxon>
        <taxon>Methanomicrobia</taxon>
        <taxon>Methanomicrobiales</taxon>
        <taxon>Methanospirillaceae</taxon>
        <taxon>Methanospirillum</taxon>
    </lineage>
</organism>
<feature type="transmembrane region" description="Helical" evidence="1">
    <location>
        <begin position="6"/>
        <end position="23"/>
    </location>
</feature>
<keyword evidence="1" id="KW-0812">Transmembrane</keyword>
<dbReference type="OrthoDB" id="53377at2157"/>
<keyword evidence="3" id="KW-1185">Reference proteome</keyword>
<feature type="transmembrane region" description="Helical" evidence="1">
    <location>
        <begin position="65"/>
        <end position="89"/>
    </location>
</feature>